<dbReference type="InterPro" id="IPR000873">
    <property type="entry name" value="AMP-dep_synth/lig_dom"/>
</dbReference>
<evidence type="ECO:0000256" key="3">
    <source>
        <dbReference type="ARBA" id="ARBA00022741"/>
    </source>
</evidence>
<evidence type="ECO:0000256" key="12">
    <source>
        <dbReference type="ARBA" id="ARBA00049139"/>
    </source>
</evidence>
<dbReference type="GO" id="GO:0005783">
    <property type="term" value="C:endoplasmic reticulum"/>
    <property type="evidence" value="ECO:0007669"/>
    <property type="project" value="TreeGrafter"/>
</dbReference>
<accession>A0A7E4W672</accession>
<organism evidence="15 16">
    <name type="scientific">Panagrellus redivivus</name>
    <name type="common">Microworm</name>
    <dbReference type="NCBI Taxonomy" id="6233"/>
    <lineage>
        <taxon>Eukaryota</taxon>
        <taxon>Metazoa</taxon>
        <taxon>Ecdysozoa</taxon>
        <taxon>Nematoda</taxon>
        <taxon>Chromadorea</taxon>
        <taxon>Rhabditida</taxon>
        <taxon>Tylenchina</taxon>
        <taxon>Panagrolaimomorpha</taxon>
        <taxon>Panagrolaimoidea</taxon>
        <taxon>Panagrolaimidae</taxon>
        <taxon>Panagrellus</taxon>
    </lineage>
</organism>
<evidence type="ECO:0000256" key="8">
    <source>
        <dbReference type="ARBA" id="ARBA00024495"/>
    </source>
</evidence>
<reference evidence="15" key="1">
    <citation type="journal article" date="2013" name="Genetics">
        <title>The draft genome and transcriptome of Panagrellus redivivus are shaped by the harsh demands of a free-living lifestyle.</title>
        <authorList>
            <person name="Srinivasan J."/>
            <person name="Dillman A.R."/>
            <person name="Macchietto M.G."/>
            <person name="Heikkinen L."/>
            <person name="Lakso M."/>
            <person name="Fracchia K.M."/>
            <person name="Antoshechkin I."/>
            <person name="Mortazavi A."/>
            <person name="Wong G."/>
            <person name="Sternberg P.W."/>
        </authorList>
    </citation>
    <scope>NUCLEOTIDE SEQUENCE [LARGE SCALE GENOMIC DNA]</scope>
    <source>
        <strain evidence="15">MT8872</strain>
    </source>
</reference>
<dbReference type="Gene3D" id="3.40.50.12780">
    <property type="entry name" value="N-terminal domain of ligase-like"/>
    <property type="match status" value="1"/>
</dbReference>
<comment type="catalytic activity">
    <reaction evidence="11">
        <text>(E)-hexadec-2-enoate + ATP + CoA = (2E)-hexadecenoyl-CoA + AMP + diphosphate</text>
        <dbReference type="Rhea" id="RHEA:36139"/>
        <dbReference type="ChEBI" id="CHEBI:30616"/>
        <dbReference type="ChEBI" id="CHEBI:33019"/>
        <dbReference type="ChEBI" id="CHEBI:57287"/>
        <dbReference type="ChEBI" id="CHEBI:61526"/>
        <dbReference type="ChEBI" id="CHEBI:72745"/>
        <dbReference type="ChEBI" id="CHEBI:456215"/>
    </reaction>
    <physiologicalReaction direction="left-to-right" evidence="11">
        <dbReference type="Rhea" id="RHEA:36140"/>
    </physiologicalReaction>
</comment>
<comment type="function">
    <text evidence="13">Catalyzes the conversion of long-chain fatty acids to their active form acyl-CoAs for both synthesis of cellular lipids, and degradation via beta-oxidation.</text>
</comment>
<evidence type="ECO:0000256" key="4">
    <source>
        <dbReference type="ARBA" id="ARBA00022832"/>
    </source>
</evidence>
<dbReference type="Pfam" id="PF00501">
    <property type="entry name" value="AMP-binding"/>
    <property type="match status" value="1"/>
</dbReference>
<name>A0A7E4W672_PANRE</name>
<comment type="catalytic activity">
    <reaction evidence="12">
        <text>hexadecanoate + ATP + CoA = hexadecanoyl-CoA + AMP + diphosphate</text>
        <dbReference type="Rhea" id="RHEA:30751"/>
        <dbReference type="ChEBI" id="CHEBI:7896"/>
        <dbReference type="ChEBI" id="CHEBI:30616"/>
        <dbReference type="ChEBI" id="CHEBI:33019"/>
        <dbReference type="ChEBI" id="CHEBI:57287"/>
        <dbReference type="ChEBI" id="CHEBI:57379"/>
        <dbReference type="ChEBI" id="CHEBI:456215"/>
    </reaction>
    <physiologicalReaction direction="left-to-right" evidence="12">
        <dbReference type="Rhea" id="RHEA:30752"/>
    </physiologicalReaction>
</comment>
<comment type="catalytic activity">
    <reaction evidence="7">
        <text>a long-chain fatty acid + ATP + CoA = a long-chain fatty acyl-CoA + AMP + diphosphate</text>
        <dbReference type="Rhea" id="RHEA:15421"/>
        <dbReference type="ChEBI" id="CHEBI:30616"/>
        <dbReference type="ChEBI" id="CHEBI:33019"/>
        <dbReference type="ChEBI" id="CHEBI:57287"/>
        <dbReference type="ChEBI" id="CHEBI:57560"/>
        <dbReference type="ChEBI" id="CHEBI:83139"/>
        <dbReference type="ChEBI" id="CHEBI:456215"/>
        <dbReference type="EC" id="6.2.1.3"/>
    </reaction>
    <physiologicalReaction direction="left-to-right" evidence="7">
        <dbReference type="Rhea" id="RHEA:15422"/>
    </physiologicalReaction>
</comment>
<dbReference type="CDD" id="cd05927">
    <property type="entry name" value="LC-FACS_euk"/>
    <property type="match status" value="1"/>
</dbReference>
<comment type="catalytic activity">
    <reaction evidence="8">
        <text>12-hydroxy-(5Z,8Z,10E,14Z)-eicosatetraenoate + ATP + CoA = 12-hydroxy-(5Z,8Z,10E,14Z)-eicosatetraenoyl-CoA + AMP + diphosphate</text>
        <dbReference type="Rhea" id="RHEA:52112"/>
        <dbReference type="ChEBI" id="CHEBI:30616"/>
        <dbReference type="ChEBI" id="CHEBI:33019"/>
        <dbReference type="ChEBI" id="CHEBI:57287"/>
        <dbReference type="ChEBI" id="CHEBI:90718"/>
        <dbReference type="ChEBI" id="CHEBI:136408"/>
        <dbReference type="ChEBI" id="CHEBI:456215"/>
    </reaction>
    <physiologicalReaction direction="left-to-right" evidence="8">
        <dbReference type="Rhea" id="RHEA:52113"/>
    </physiologicalReaction>
</comment>
<comment type="similarity">
    <text evidence="1 13">Belongs to the ATP-dependent AMP-binding enzyme family.</text>
</comment>
<dbReference type="GO" id="GO:0005524">
    <property type="term" value="F:ATP binding"/>
    <property type="evidence" value="ECO:0007669"/>
    <property type="project" value="UniProtKB-KW"/>
</dbReference>
<dbReference type="Proteomes" id="UP000492821">
    <property type="component" value="Unassembled WGS sequence"/>
</dbReference>
<evidence type="ECO:0000256" key="11">
    <source>
        <dbReference type="ARBA" id="ARBA00024565"/>
    </source>
</evidence>
<evidence type="ECO:0000256" key="6">
    <source>
        <dbReference type="ARBA" id="ARBA00024469"/>
    </source>
</evidence>
<dbReference type="SUPFAM" id="SSF56801">
    <property type="entry name" value="Acetyl-CoA synthetase-like"/>
    <property type="match status" value="1"/>
</dbReference>
<comment type="catalytic activity">
    <reaction evidence="10">
        <text>(5Z,8Z,11Z,14Z)-eicosatetraenoate + ATP + CoA = (5Z,8Z,11Z,14Z)-eicosatetraenoyl-CoA + AMP + diphosphate</text>
        <dbReference type="Rhea" id="RHEA:19713"/>
        <dbReference type="ChEBI" id="CHEBI:30616"/>
        <dbReference type="ChEBI" id="CHEBI:32395"/>
        <dbReference type="ChEBI" id="CHEBI:33019"/>
        <dbReference type="ChEBI" id="CHEBI:57287"/>
        <dbReference type="ChEBI" id="CHEBI:57368"/>
        <dbReference type="ChEBI" id="CHEBI:456215"/>
        <dbReference type="EC" id="6.2.1.15"/>
    </reaction>
    <physiologicalReaction direction="left-to-right" evidence="10">
        <dbReference type="Rhea" id="RHEA:19714"/>
    </physiologicalReaction>
</comment>
<dbReference type="EC" id="6.2.1.3" evidence="13"/>
<keyword evidence="5 13" id="KW-0067">ATP-binding</keyword>
<evidence type="ECO:0000259" key="14">
    <source>
        <dbReference type="Pfam" id="PF00501"/>
    </source>
</evidence>
<dbReference type="AlphaFoldDB" id="A0A7E4W672"/>
<dbReference type="GO" id="GO:0016020">
    <property type="term" value="C:membrane"/>
    <property type="evidence" value="ECO:0007669"/>
    <property type="project" value="TreeGrafter"/>
</dbReference>
<keyword evidence="4 13" id="KW-0276">Fatty acid metabolism</keyword>
<evidence type="ECO:0000313" key="16">
    <source>
        <dbReference type="WBParaSite" id="Pan_g7482.t1"/>
    </source>
</evidence>
<dbReference type="InterPro" id="IPR045311">
    <property type="entry name" value="LC-FACS_euk"/>
</dbReference>
<protein>
    <recommendedName>
        <fullName evidence="13">Long-chain-fatty-acid--CoA ligase</fullName>
        <ecNumber evidence="13">6.2.1.3</ecNumber>
    </recommendedName>
</protein>
<evidence type="ECO:0000313" key="15">
    <source>
        <dbReference type="Proteomes" id="UP000492821"/>
    </source>
</evidence>
<dbReference type="GO" id="GO:0047676">
    <property type="term" value="F:arachidonate-CoA ligase activity"/>
    <property type="evidence" value="ECO:0007669"/>
    <property type="project" value="UniProtKB-EC"/>
</dbReference>
<proteinExistence type="inferred from homology"/>
<evidence type="ECO:0000256" key="5">
    <source>
        <dbReference type="ARBA" id="ARBA00022840"/>
    </source>
</evidence>
<dbReference type="PANTHER" id="PTHR43272">
    <property type="entry name" value="LONG-CHAIN-FATTY-ACID--COA LIGASE"/>
    <property type="match status" value="1"/>
</dbReference>
<dbReference type="InterPro" id="IPR042099">
    <property type="entry name" value="ANL_N_sf"/>
</dbReference>
<evidence type="ECO:0000256" key="9">
    <source>
        <dbReference type="ARBA" id="ARBA00024532"/>
    </source>
</evidence>
<dbReference type="InterPro" id="IPR020845">
    <property type="entry name" value="AMP-binding_CS"/>
</dbReference>
<evidence type="ECO:0000256" key="1">
    <source>
        <dbReference type="ARBA" id="ARBA00006432"/>
    </source>
</evidence>
<keyword evidence="3 13" id="KW-0547">Nucleotide-binding</keyword>
<evidence type="ECO:0000256" key="13">
    <source>
        <dbReference type="RuleBase" id="RU369030"/>
    </source>
</evidence>
<keyword evidence="15" id="KW-1185">Reference proteome</keyword>
<sequence>MVHQKGIVDSVVQYTAWPGTVLLTLATSIFLSVKIWKGFQRITPPNGISVNEQSIEIKDEPGSYKCGLLKYSEKTTLKTFYSEVTTLFEAFLRGMDASRNGKCLGYRPTKDAEYEYLSYADVYKRSREIGSVLINQFGVAPGNNSKVGIYAKNCPEWIITSLGALRYSMVTVPLYDTLGPEAARFIIRQTEIRVIFVDNASKAHRLLDVAEEIPSLAHIVIIGNEDIEGLRSVANANNIELHRFEDARRLGETCLAEDVLPSPKDTYIICYTSGTTGTPKGVVLSHENLIANISAFEYQMNAFLPDFCTPTQSIISYLPLSHMFEQVCHWCVLMFGASVGYYSGDIANLNNDLKALKPTVFPVVPRLLNRFNDLIQKNLAKSGYIAQSVFRYAFEQKRKLLKERIVTTRSIWDKLVFNKIQQEIGGNVRLMVTGSAPIDAGVLENCRIALGAVILEGYGQTECTAMATCSWPGEPEAGHCGPPATCSVIRLDDVPELQYFAKDGKGEVLIKGPSVTQGYYNDPEKTAELFTEDGFLRTGDIGQRLPNGVIKIIDRKKHIFKLAQGEYVAPEKIENVYVQASHVQQVFVDGDSLERYLVAVIVPEHGALLKWYNQKFGKSATIEEVCASRDAAQFVYENITALGKEHKLNSIEQVKAIHLETEPFSIENGLLTPTLKSKRPQLRKKYQQVIESLYKQPPF</sequence>
<comment type="catalytic activity">
    <reaction evidence="6">
        <text>5-hydroxy-(6E,8Z,11Z,14Z)-eicosatetraenoate + ATP + CoA = 5-hydroxy-(6E,8Z,11Z,14Z)-eicosatetraenoyl-CoA + AMP + diphosphate</text>
        <dbReference type="Rhea" id="RHEA:52108"/>
        <dbReference type="ChEBI" id="CHEBI:30616"/>
        <dbReference type="ChEBI" id="CHEBI:33019"/>
        <dbReference type="ChEBI" id="CHEBI:57287"/>
        <dbReference type="ChEBI" id="CHEBI:65341"/>
        <dbReference type="ChEBI" id="CHEBI:136407"/>
        <dbReference type="ChEBI" id="CHEBI:456215"/>
    </reaction>
    <physiologicalReaction direction="left-to-right" evidence="6">
        <dbReference type="Rhea" id="RHEA:52109"/>
    </physiologicalReaction>
</comment>
<feature type="domain" description="AMP-dependent synthetase/ligase" evidence="14">
    <location>
        <begin position="112"/>
        <end position="520"/>
    </location>
</feature>
<evidence type="ECO:0000256" key="7">
    <source>
        <dbReference type="ARBA" id="ARBA00024484"/>
    </source>
</evidence>
<dbReference type="PROSITE" id="PS00455">
    <property type="entry name" value="AMP_BINDING"/>
    <property type="match status" value="1"/>
</dbReference>
<dbReference type="PANTHER" id="PTHR43272:SF43">
    <property type="entry name" value="LONG-CHAIN-FATTY-ACID--COA LIGASE"/>
    <property type="match status" value="1"/>
</dbReference>
<dbReference type="WBParaSite" id="Pan_g7482.t1">
    <property type="protein sequence ID" value="Pan_g7482.t1"/>
    <property type="gene ID" value="Pan_g7482"/>
</dbReference>
<evidence type="ECO:0000256" key="2">
    <source>
        <dbReference type="ARBA" id="ARBA00022598"/>
    </source>
</evidence>
<keyword evidence="13" id="KW-0443">Lipid metabolism</keyword>
<reference evidence="16" key="2">
    <citation type="submission" date="2020-10" db="UniProtKB">
        <authorList>
            <consortium name="WormBaseParasite"/>
        </authorList>
    </citation>
    <scope>IDENTIFICATION</scope>
</reference>
<comment type="catalytic activity">
    <reaction evidence="9">
        <text>15-hydroxy-(5Z,8Z,11Z,13E)-eicosatetraenoate + ATP + CoA = 15-hydroxy-(5Z,8Z,11Z,13E)-eicosatetraenoyl-CoA + AMP + diphosphate</text>
        <dbReference type="Rhea" id="RHEA:52116"/>
        <dbReference type="ChEBI" id="CHEBI:30616"/>
        <dbReference type="ChEBI" id="CHEBI:33019"/>
        <dbReference type="ChEBI" id="CHEBI:57287"/>
        <dbReference type="ChEBI" id="CHEBI:78832"/>
        <dbReference type="ChEBI" id="CHEBI:136409"/>
        <dbReference type="ChEBI" id="CHEBI:456215"/>
    </reaction>
    <physiologicalReaction direction="left-to-right" evidence="9">
        <dbReference type="Rhea" id="RHEA:52117"/>
    </physiologicalReaction>
</comment>
<evidence type="ECO:0000256" key="10">
    <source>
        <dbReference type="ARBA" id="ARBA00024548"/>
    </source>
</evidence>
<keyword evidence="2 13" id="KW-0436">Ligase</keyword>